<evidence type="ECO:0008006" key="3">
    <source>
        <dbReference type="Google" id="ProtNLM"/>
    </source>
</evidence>
<gene>
    <name evidence="1" type="ORF">ATANTOWER_019356</name>
</gene>
<keyword evidence="2" id="KW-1185">Reference proteome</keyword>
<accession>A0ABU7AGW4</accession>
<dbReference type="EMBL" id="JAHUTI010013885">
    <property type="protein sequence ID" value="MED6237128.1"/>
    <property type="molecule type" value="Genomic_DNA"/>
</dbReference>
<comment type="caution">
    <text evidence="1">The sequence shown here is derived from an EMBL/GenBank/DDBJ whole genome shotgun (WGS) entry which is preliminary data.</text>
</comment>
<proteinExistence type="predicted"/>
<reference evidence="1 2" key="1">
    <citation type="submission" date="2021-07" db="EMBL/GenBank/DDBJ databases">
        <authorList>
            <person name="Palmer J.M."/>
        </authorList>
    </citation>
    <scope>NUCLEOTIDE SEQUENCE [LARGE SCALE GENOMIC DNA]</scope>
    <source>
        <strain evidence="1 2">AT_MEX2019</strain>
        <tissue evidence="1">Muscle</tissue>
    </source>
</reference>
<protein>
    <recommendedName>
        <fullName evidence="3">Secreted protein</fullName>
    </recommendedName>
</protein>
<sequence>MGMRTAGNLPFVEPLIFCIITAAVVHWRAQTQSTHTQTHTSSSCAKEGALPLQSLRSVHKANGRRRQIRGGTWVLLQRDRMHIGRAFNLPPPSQIEHPRKMTSRGVLWPFTKDIKTIAVPDQVVPNKSEVVFHCILGFSMSSFV</sequence>
<organism evidence="1 2">
    <name type="scientific">Ataeniobius toweri</name>
    <dbReference type="NCBI Taxonomy" id="208326"/>
    <lineage>
        <taxon>Eukaryota</taxon>
        <taxon>Metazoa</taxon>
        <taxon>Chordata</taxon>
        <taxon>Craniata</taxon>
        <taxon>Vertebrata</taxon>
        <taxon>Euteleostomi</taxon>
        <taxon>Actinopterygii</taxon>
        <taxon>Neopterygii</taxon>
        <taxon>Teleostei</taxon>
        <taxon>Neoteleostei</taxon>
        <taxon>Acanthomorphata</taxon>
        <taxon>Ovalentaria</taxon>
        <taxon>Atherinomorphae</taxon>
        <taxon>Cyprinodontiformes</taxon>
        <taxon>Goodeidae</taxon>
        <taxon>Ataeniobius</taxon>
    </lineage>
</organism>
<evidence type="ECO:0000313" key="2">
    <source>
        <dbReference type="Proteomes" id="UP001345963"/>
    </source>
</evidence>
<evidence type="ECO:0000313" key="1">
    <source>
        <dbReference type="EMBL" id="MED6237128.1"/>
    </source>
</evidence>
<name>A0ABU7AGW4_9TELE</name>
<dbReference type="Proteomes" id="UP001345963">
    <property type="component" value="Unassembled WGS sequence"/>
</dbReference>